<dbReference type="SUPFAM" id="SSF53335">
    <property type="entry name" value="S-adenosyl-L-methionine-dependent methyltransferases"/>
    <property type="match status" value="1"/>
</dbReference>
<comment type="catalytic activity">
    <reaction evidence="6">
        <text>a 5'-end (N(7)-methyl 5'-triphosphoguanosine)-ribonucleoside in snRNA + S-adenosyl-L-methionine = a 5'-end (N(2),N(7)-dimethyl 5'-triphosphoguanosine)-ribonucleoside in snRNA + S-adenosyl-L-homocysteine + H(+)</text>
        <dbReference type="Rhea" id="RHEA:78471"/>
        <dbReference type="Rhea" id="RHEA-COMP:19085"/>
        <dbReference type="Rhea" id="RHEA-COMP:19087"/>
        <dbReference type="ChEBI" id="CHEBI:15378"/>
        <dbReference type="ChEBI" id="CHEBI:57856"/>
        <dbReference type="ChEBI" id="CHEBI:59789"/>
        <dbReference type="ChEBI" id="CHEBI:156461"/>
        <dbReference type="ChEBI" id="CHEBI:172880"/>
    </reaction>
    <physiologicalReaction direction="left-to-right" evidence="6">
        <dbReference type="Rhea" id="RHEA:78472"/>
    </physiologicalReaction>
</comment>
<comment type="catalytic activity">
    <reaction evidence="3">
        <text>a 5'-end (N(2),N(7)-dimethyl 5'-triphosphoguanosine)-ribonucleoside in snoRNA + S-adenosyl-L-methionine = a 5'-end (N(2),N(2),N(7)-trimethyl 5'-triphosphoguanosine)-ribonucleoside in snoRNA + S-adenosyl-L-homocysteine + H(+)</text>
        <dbReference type="Rhea" id="RHEA:78507"/>
        <dbReference type="Rhea" id="RHEA-COMP:19088"/>
        <dbReference type="Rhea" id="RHEA-COMP:19090"/>
        <dbReference type="ChEBI" id="CHEBI:15378"/>
        <dbReference type="ChEBI" id="CHEBI:57856"/>
        <dbReference type="ChEBI" id="CHEBI:59789"/>
        <dbReference type="ChEBI" id="CHEBI:167623"/>
        <dbReference type="ChEBI" id="CHEBI:172880"/>
    </reaction>
    <physiologicalReaction direction="left-to-right" evidence="3">
        <dbReference type="Rhea" id="RHEA:78508"/>
    </physiologicalReaction>
</comment>
<keyword evidence="10" id="KW-1185">Reference proteome</keyword>
<dbReference type="EMBL" id="KI546168">
    <property type="protein sequence ID" value="EST41655.1"/>
    <property type="molecule type" value="Genomic_DNA"/>
</dbReference>
<evidence type="ECO:0000313" key="10">
    <source>
        <dbReference type="Proteomes" id="UP000018208"/>
    </source>
</evidence>
<comment type="similarity">
    <text evidence="2">Belongs to the methyltransferase superfamily. Trimethylguanosine synthase family.</text>
</comment>
<sequence>MDRILQSSLLRQIIIKNYKFHYSYLLLSNNSYYRQLNQFTDRILALDNEMLYSINPDQISLFIADKIKKMKAKYILELFAGAGALTNILTQQFNVVAVEINCQRCEMIQANVINQQRLTLVAGDAFKTSMKNFDFVCMAPPWGGENYDRTSFDLLRLTIGGQKYRRLIKNLGRNRVQSCQILPKSIPKLHIQKIFKLFVKYARDIFINDNQLESTNYQCEVYEHSRQGRQKFLTVWIIKKDNK</sequence>
<dbReference type="CDD" id="cd02440">
    <property type="entry name" value="AdoMet_MTases"/>
    <property type="match status" value="1"/>
</dbReference>
<dbReference type="GO" id="GO:0071164">
    <property type="term" value="F:RNA cap trimethylguanosine synthase activity"/>
    <property type="evidence" value="ECO:0007669"/>
    <property type="project" value="TreeGrafter"/>
</dbReference>
<keyword evidence="8" id="KW-0808">Transferase</keyword>
<dbReference type="InterPro" id="IPR029063">
    <property type="entry name" value="SAM-dependent_MTases_sf"/>
</dbReference>
<comment type="catalytic activity">
    <reaction evidence="5">
        <text>a 5'-end (N(2),N(7)-dimethyl 5'-triphosphoguanosine)-ribonucleoside in snRNA + S-adenosyl-L-methionine = a 5'-end (N(2),N(2),N(7)-trimethyl 5'-triphosphoguanosine)-ribonucleoside in snRNA + S-adenosyl-L-homocysteine + H(+)</text>
        <dbReference type="Rhea" id="RHEA:78479"/>
        <dbReference type="Rhea" id="RHEA-COMP:19087"/>
        <dbReference type="Rhea" id="RHEA-COMP:19089"/>
        <dbReference type="ChEBI" id="CHEBI:15378"/>
        <dbReference type="ChEBI" id="CHEBI:57856"/>
        <dbReference type="ChEBI" id="CHEBI:59789"/>
        <dbReference type="ChEBI" id="CHEBI:167623"/>
        <dbReference type="ChEBI" id="CHEBI:172880"/>
    </reaction>
    <physiologicalReaction direction="left-to-right" evidence="5">
        <dbReference type="Rhea" id="RHEA:78480"/>
    </physiologicalReaction>
</comment>
<dbReference type="EMBL" id="AUWU02000003">
    <property type="protein sequence ID" value="KAH0575534.1"/>
    <property type="molecule type" value="Genomic_DNA"/>
</dbReference>
<gene>
    <name evidence="8" type="ORF">SS50377_18741</name>
    <name evidence="9" type="ORF">SS50377_23169</name>
</gene>
<accession>V6LB40</accession>
<evidence type="ECO:0000256" key="6">
    <source>
        <dbReference type="ARBA" id="ARBA00049075"/>
    </source>
</evidence>
<evidence type="ECO:0000256" key="1">
    <source>
        <dbReference type="ARBA" id="ARBA00018517"/>
    </source>
</evidence>
<protein>
    <recommendedName>
        <fullName evidence="1">Trimethylguanosine synthase</fullName>
    </recommendedName>
    <alternativeName>
        <fullName evidence="7">Cap-specific guanine-N(2) methyltransferase</fullName>
    </alternativeName>
</protein>
<organism evidence="8">
    <name type="scientific">Spironucleus salmonicida</name>
    <dbReference type="NCBI Taxonomy" id="348837"/>
    <lineage>
        <taxon>Eukaryota</taxon>
        <taxon>Metamonada</taxon>
        <taxon>Diplomonadida</taxon>
        <taxon>Hexamitidae</taxon>
        <taxon>Hexamitinae</taxon>
        <taxon>Spironucleus</taxon>
    </lineage>
</organism>
<proteinExistence type="inferred from homology"/>
<dbReference type="Pfam" id="PF09445">
    <property type="entry name" value="Methyltransf_15"/>
    <property type="match status" value="1"/>
</dbReference>
<dbReference type="AlphaFoldDB" id="V6LB40"/>
<dbReference type="PANTHER" id="PTHR14741:SF32">
    <property type="entry name" value="TRIMETHYLGUANOSINE SYNTHASE"/>
    <property type="match status" value="1"/>
</dbReference>
<dbReference type="Proteomes" id="UP000018208">
    <property type="component" value="Unassembled WGS sequence"/>
</dbReference>
<keyword evidence="8" id="KW-0489">Methyltransferase</keyword>
<dbReference type="OrthoDB" id="194443at2759"/>
<evidence type="ECO:0000256" key="7">
    <source>
        <dbReference type="ARBA" id="ARBA00049790"/>
    </source>
</evidence>
<evidence type="ECO:0000256" key="4">
    <source>
        <dbReference type="ARBA" id="ARBA00048740"/>
    </source>
</evidence>
<evidence type="ECO:0000256" key="5">
    <source>
        <dbReference type="ARBA" id="ARBA00048763"/>
    </source>
</evidence>
<dbReference type="PANTHER" id="PTHR14741">
    <property type="entry name" value="S-ADENOSYLMETHIONINE-DEPENDENT METHYLTRANSFERASE RELATED"/>
    <property type="match status" value="1"/>
</dbReference>
<dbReference type="VEuPathDB" id="GiardiaDB:SS50377_23169"/>
<name>V6LB40_9EUKA</name>
<evidence type="ECO:0000313" key="9">
    <source>
        <dbReference type="EMBL" id="KAH0575534.1"/>
    </source>
</evidence>
<comment type="catalytic activity">
    <reaction evidence="4">
        <text>a 5'-end (N(7)-methyl 5'-triphosphoguanosine)-ribonucleoside in snoRNA + S-adenosyl-L-methionine = a 5'-end (N(2),N(7)-dimethyl 5'-triphosphoguanosine)-ribonucleoside in snoRNA + S-adenosyl-L-homocysteine + H(+)</text>
        <dbReference type="Rhea" id="RHEA:78475"/>
        <dbReference type="Rhea" id="RHEA-COMP:19086"/>
        <dbReference type="Rhea" id="RHEA-COMP:19088"/>
        <dbReference type="ChEBI" id="CHEBI:15378"/>
        <dbReference type="ChEBI" id="CHEBI:57856"/>
        <dbReference type="ChEBI" id="CHEBI:59789"/>
        <dbReference type="ChEBI" id="CHEBI:156461"/>
        <dbReference type="ChEBI" id="CHEBI:172880"/>
    </reaction>
    <physiologicalReaction direction="left-to-right" evidence="4">
        <dbReference type="Rhea" id="RHEA:78476"/>
    </physiologicalReaction>
</comment>
<reference evidence="9" key="2">
    <citation type="submission" date="2020-12" db="EMBL/GenBank/DDBJ databases">
        <title>New Spironucleus salmonicida genome in near-complete chromosomes.</title>
        <authorList>
            <person name="Xu F."/>
            <person name="Kurt Z."/>
            <person name="Jimenez-Gonzalez A."/>
            <person name="Astvaldsson A."/>
            <person name="Andersson J.O."/>
            <person name="Svard S.G."/>
        </authorList>
    </citation>
    <scope>NUCLEOTIDE SEQUENCE</scope>
    <source>
        <strain evidence="9">ATCC 50377</strain>
    </source>
</reference>
<evidence type="ECO:0000313" key="8">
    <source>
        <dbReference type="EMBL" id="EST41655.1"/>
    </source>
</evidence>
<reference evidence="8 9" key="1">
    <citation type="journal article" date="2014" name="PLoS Genet.">
        <title>The Genome of Spironucleus salmonicida Highlights a Fish Pathogen Adapted to Fluctuating Environments.</title>
        <authorList>
            <person name="Xu F."/>
            <person name="Jerlstrom-Hultqvist J."/>
            <person name="Einarsson E."/>
            <person name="Astvaldsson A."/>
            <person name="Svard S.G."/>
            <person name="Andersson J.O."/>
        </authorList>
    </citation>
    <scope>NUCLEOTIDE SEQUENCE</scope>
    <source>
        <strain evidence="9">ATCC 50377</strain>
    </source>
</reference>
<dbReference type="Gene3D" id="3.40.50.150">
    <property type="entry name" value="Vaccinia Virus protein VP39"/>
    <property type="match status" value="1"/>
</dbReference>
<evidence type="ECO:0000256" key="3">
    <source>
        <dbReference type="ARBA" id="ARBA00047418"/>
    </source>
</evidence>
<dbReference type="InterPro" id="IPR019012">
    <property type="entry name" value="RNA_cap_Gua-N2-MeTrfase"/>
</dbReference>
<evidence type="ECO:0000256" key="2">
    <source>
        <dbReference type="ARBA" id="ARBA00025783"/>
    </source>
</evidence>
<dbReference type="GO" id="GO:0005634">
    <property type="term" value="C:nucleus"/>
    <property type="evidence" value="ECO:0007669"/>
    <property type="project" value="TreeGrafter"/>
</dbReference>